<dbReference type="CDD" id="cd09618">
    <property type="entry name" value="CBM9_like_2"/>
    <property type="match status" value="1"/>
</dbReference>
<evidence type="ECO:0000313" key="3">
    <source>
        <dbReference type="EMBL" id="TDE06309.1"/>
    </source>
</evidence>
<feature type="domain" description="DUF5916" evidence="2">
    <location>
        <begin position="227"/>
        <end position="805"/>
    </location>
</feature>
<reference evidence="3 4" key="1">
    <citation type="submission" date="2019-03" db="EMBL/GenBank/DDBJ databases">
        <title>Flavobacterium TSA-D2 sp. nov., isolated from arctic soil.</title>
        <authorList>
            <person name="Chaudhary D.K."/>
        </authorList>
    </citation>
    <scope>NUCLEOTIDE SEQUENCE [LARGE SCALE GENOMIC DNA]</scope>
    <source>
        <strain evidence="3 4">TSA-D2</strain>
    </source>
</reference>
<dbReference type="Proteomes" id="UP000294597">
    <property type="component" value="Unassembled WGS sequence"/>
</dbReference>
<dbReference type="SUPFAM" id="SSF49344">
    <property type="entry name" value="CBD9-like"/>
    <property type="match status" value="1"/>
</dbReference>
<sequence>MKYILLLFFVFVSLFGYSQKKVLQTKFTSDNITIDGKLNESIWQATPEATDFIMFQPDNGKPIPENRKTIVKVLYDNDAIYIGALLYDDEPDKIRKEITQRDSFGASDVFGVFINGFNDGQQDFQFFVNAADGQGDCITTDTNGEDYSWDAIWKSKAIITDFGWVVEMRIPYAALRFSGEKKQTWGLNFFRDIKRDRHKYTWNFIDSKIETFTQQTGVLQGIENIKPPTRLFLLPYSSFYLNANKYQKTLGTLKGGLDIKYGINDAFTLDAILIPDFGQTKFDNQILNLGPFEQQFNENRPFFTEGTDLFSKGDLVYSRRIGGRPSRGPKTADNEIIIENPSNVELINALKVSGRTKDGLGIGILNAVTKKTNATVENSVTKETRTEEVEPLTNYNVLVLDQRFRKNSAISFINTNVTRNGDFRDANVSAIVWDLNTKKNTYNLSGDIKYSYVNDVTDKKGLYSTLNLGETSGKYRYNVGADLVTKDFDNNDLGINFRTNYYSTYGGASYRILNPTTLFTSFRVSSNMFSQFHKETGKLQGNSFSVFVNMENKKNHSYGFDLNASPFESYDYYEARTENRFLITPRSLGGYFYISTNYNNKFALDINSSVTKLSEFARNSFEIGIGPRYRFNDKFSMNINFNYFRQNNDKGFIDKIDTDTNPSTPPSIIFANRNTVTYSNTLYGKYSLNSRMNFNMEVRQYWSYAENKNFLYLKDDGRLADYQNYTANKNSSFSSWNLDLSYSWWFAPGSEISILYRNSAANFDEIINKDFNKNVTNLLNNDALNHTFSISVKYFIDYNSIKSKF</sequence>
<comment type="caution">
    <text evidence="3">The sequence shown here is derived from an EMBL/GenBank/DDBJ whole genome shotgun (WGS) entry which is preliminary data.</text>
</comment>
<evidence type="ECO:0000259" key="1">
    <source>
        <dbReference type="Pfam" id="PF06452"/>
    </source>
</evidence>
<protein>
    <submittedName>
        <fullName evidence="3">Hydrolase</fullName>
    </submittedName>
</protein>
<dbReference type="GO" id="GO:0016052">
    <property type="term" value="P:carbohydrate catabolic process"/>
    <property type="evidence" value="ECO:0007669"/>
    <property type="project" value="InterPro"/>
</dbReference>
<dbReference type="Gene3D" id="2.60.40.1190">
    <property type="match status" value="1"/>
</dbReference>
<evidence type="ECO:0000259" key="2">
    <source>
        <dbReference type="Pfam" id="PF19313"/>
    </source>
</evidence>
<gene>
    <name evidence="3" type="ORF">E0F98_01445</name>
</gene>
<accession>A0A4R5CZI5</accession>
<name>A0A4R5CZI5_9FLAO</name>
<evidence type="ECO:0000313" key="4">
    <source>
        <dbReference type="Proteomes" id="UP000294597"/>
    </source>
</evidence>
<dbReference type="Pfam" id="PF19313">
    <property type="entry name" value="DUF5916"/>
    <property type="match status" value="1"/>
</dbReference>
<proteinExistence type="predicted"/>
<dbReference type="EMBL" id="SMFO01000001">
    <property type="protein sequence ID" value="TDE06309.1"/>
    <property type="molecule type" value="Genomic_DNA"/>
</dbReference>
<dbReference type="InterPro" id="IPR045670">
    <property type="entry name" value="DUF5916"/>
</dbReference>
<organism evidence="3 4">
    <name type="scientific">Flavobacterium hiemivividum</name>
    <dbReference type="NCBI Taxonomy" id="2541734"/>
    <lineage>
        <taxon>Bacteria</taxon>
        <taxon>Pseudomonadati</taxon>
        <taxon>Bacteroidota</taxon>
        <taxon>Flavobacteriia</taxon>
        <taxon>Flavobacteriales</taxon>
        <taxon>Flavobacteriaceae</taxon>
        <taxon>Flavobacterium</taxon>
    </lineage>
</organism>
<feature type="domain" description="Carbohydrate-binding" evidence="1">
    <location>
        <begin position="34"/>
        <end position="189"/>
    </location>
</feature>
<dbReference type="GO" id="GO:0030246">
    <property type="term" value="F:carbohydrate binding"/>
    <property type="evidence" value="ECO:0007669"/>
    <property type="project" value="InterPro"/>
</dbReference>
<keyword evidence="4" id="KW-1185">Reference proteome</keyword>
<dbReference type="InterPro" id="IPR010502">
    <property type="entry name" value="Carb-bd_dom_fam9"/>
</dbReference>
<dbReference type="GO" id="GO:0004553">
    <property type="term" value="F:hydrolase activity, hydrolyzing O-glycosyl compounds"/>
    <property type="evidence" value="ECO:0007669"/>
    <property type="project" value="InterPro"/>
</dbReference>
<dbReference type="RefSeq" id="WP_132108495.1">
    <property type="nucleotide sequence ID" value="NZ_SMFO01000001.1"/>
</dbReference>
<keyword evidence="3" id="KW-0378">Hydrolase</keyword>
<dbReference type="Pfam" id="PF06452">
    <property type="entry name" value="CBM9_1"/>
    <property type="match status" value="1"/>
</dbReference>
<dbReference type="AlphaFoldDB" id="A0A4R5CZI5"/>